<dbReference type="GO" id="GO:0006508">
    <property type="term" value="P:proteolysis"/>
    <property type="evidence" value="ECO:0007669"/>
    <property type="project" value="UniProtKB-KW"/>
</dbReference>
<dbReference type="GO" id="GO:0004252">
    <property type="term" value="F:serine-type endopeptidase activity"/>
    <property type="evidence" value="ECO:0007669"/>
    <property type="project" value="InterPro"/>
</dbReference>
<dbReference type="PROSITE" id="PS00135">
    <property type="entry name" value="TRYPSIN_SER"/>
    <property type="match status" value="1"/>
</dbReference>
<evidence type="ECO:0000256" key="7">
    <source>
        <dbReference type="RuleBase" id="RU363034"/>
    </source>
</evidence>
<evidence type="ECO:0000256" key="6">
    <source>
        <dbReference type="ARBA" id="ARBA00023157"/>
    </source>
</evidence>
<dbReference type="AlphaFoldDB" id="A0A6H5I602"/>
<dbReference type="InterPro" id="IPR043504">
    <property type="entry name" value="Peptidase_S1_PA_chymotrypsin"/>
</dbReference>
<evidence type="ECO:0000313" key="10">
    <source>
        <dbReference type="Proteomes" id="UP000479190"/>
    </source>
</evidence>
<dbReference type="OrthoDB" id="6755574at2759"/>
<dbReference type="PRINTS" id="PR00722">
    <property type="entry name" value="CHYMOTRYPSIN"/>
</dbReference>
<keyword evidence="3 7" id="KW-0645">Protease</keyword>
<protein>
    <recommendedName>
        <fullName evidence="8">Peptidase S1 domain-containing protein</fullName>
    </recommendedName>
</protein>
<evidence type="ECO:0000256" key="5">
    <source>
        <dbReference type="ARBA" id="ARBA00022825"/>
    </source>
</evidence>
<keyword evidence="4 7" id="KW-0378">Hydrolase</keyword>
<dbReference type="CDD" id="cd00190">
    <property type="entry name" value="Tryp_SPc"/>
    <property type="match status" value="1"/>
</dbReference>
<name>A0A6H5I602_9HYME</name>
<evidence type="ECO:0000313" key="9">
    <source>
        <dbReference type="EMBL" id="CAB0033346.1"/>
    </source>
</evidence>
<dbReference type="GO" id="GO:0005576">
    <property type="term" value="C:extracellular region"/>
    <property type="evidence" value="ECO:0007669"/>
    <property type="project" value="UniProtKB-SubCell"/>
</dbReference>
<dbReference type="PROSITE" id="PS50240">
    <property type="entry name" value="TRYPSIN_DOM"/>
    <property type="match status" value="1"/>
</dbReference>
<reference evidence="9 10" key="1">
    <citation type="submission" date="2020-02" db="EMBL/GenBank/DDBJ databases">
        <authorList>
            <person name="Ferguson B K."/>
        </authorList>
    </citation>
    <scope>NUCLEOTIDE SEQUENCE [LARGE SCALE GENOMIC DNA]</scope>
</reference>
<dbReference type="SUPFAM" id="SSF50494">
    <property type="entry name" value="Trypsin-like serine proteases"/>
    <property type="match status" value="1"/>
</dbReference>
<gene>
    <name evidence="9" type="ORF">TBRA_LOCUS5261</name>
</gene>
<keyword evidence="5 7" id="KW-0720">Serine protease</keyword>
<feature type="domain" description="Peptidase S1" evidence="8">
    <location>
        <begin position="20"/>
        <end position="246"/>
    </location>
</feature>
<dbReference type="InterPro" id="IPR018114">
    <property type="entry name" value="TRYPSIN_HIS"/>
</dbReference>
<dbReference type="PANTHER" id="PTHR24276:SF96">
    <property type="entry name" value="PEPTIDASE S1 DOMAIN-CONTAINING PROTEIN"/>
    <property type="match status" value="1"/>
</dbReference>
<sequence length="248" mass="27591">MLKQLFPIETENKKNVGDRVVGGEYVDIVDYPYQVSLRKYGEHYCGGSIISKRHILTAAHCISGLAQYPYNDITVFTGTSQSYGYSGQSHRVVNTWVHPYFRGDQDSAFAYDIGIMILADEIQFNAYQQPIQLPTRDVRYGEIATTTGWGIQHYPSNDVSSILKRAYMATLPASECNSALPEVRNIQVCALNKYGVGVCSGDSGGPLVVDGQVFGITSWVVPCARGVPDVYTKVYSFVDWIRNVVNQY</sequence>
<dbReference type="InterPro" id="IPR001314">
    <property type="entry name" value="Peptidase_S1A"/>
</dbReference>
<evidence type="ECO:0000256" key="4">
    <source>
        <dbReference type="ARBA" id="ARBA00022801"/>
    </source>
</evidence>
<evidence type="ECO:0000256" key="1">
    <source>
        <dbReference type="ARBA" id="ARBA00004239"/>
    </source>
</evidence>
<proteinExistence type="inferred from homology"/>
<dbReference type="InterPro" id="IPR009003">
    <property type="entry name" value="Peptidase_S1_PA"/>
</dbReference>
<dbReference type="FunFam" id="2.40.10.10:FF:000036">
    <property type="entry name" value="Trypsin beta"/>
    <property type="match status" value="1"/>
</dbReference>
<dbReference type="Proteomes" id="UP000479190">
    <property type="component" value="Unassembled WGS sequence"/>
</dbReference>
<dbReference type="Gene3D" id="2.40.10.10">
    <property type="entry name" value="Trypsin-like serine proteases"/>
    <property type="match status" value="2"/>
</dbReference>
<dbReference type="PROSITE" id="PS00134">
    <property type="entry name" value="TRYPSIN_HIS"/>
    <property type="match status" value="1"/>
</dbReference>
<accession>A0A6H5I602</accession>
<dbReference type="InterPro" id="IPR001254">
    <property type="entry name" value="Trypsin_dom"/>
</dbReference>
<evidence type="ECO:0000256" key="2">
    <source>
        <dbReference type="ARBA" id="ARBA00007664"/>
    </source>
</evidence>
<dbReference type="Pfam" id="PF00089">
    <property type="entry name" value="Trypsin"/>
    <property type="match status" value="1"/>
</dbReference>
<dbReference type="InterPro" id="IPR033116">
    <property type="entry name" value="TRYPSIN_SER"/>
</dbReference>
<dbReference type="EMBL" id="CADCXV010000706">
    <property type="protein sequence ID" value="CAB0033346.1"/>
    <property type="molecule type" value="Genomic_DNA"/>
</dbReference>
<keyword evidence="10" id="KW-1185">Reference proteome</keyword>
<evidence type="ECO:0000256" key="3">
    <source>
        <dbReference type="ARBA" id="ARBA00022670"/>
    </source>
</evidence>
<organism evidence="9 10">
    <name type="scientific">Trichogramma brassicae</name>
    <dbReference type="NCBI Taxonomy" id="86971"/>
    <lineage>
        <taxon>Eukaryota</taxon>
        <taxon>Metazoa</taxon>
        <taxon>Ecdysozoa</taxon>
        <taxon>Arthropoda</taxon>
        <taxon>Hexapoda</taxon>
        <taxon>Insecta</taxon>
        <taxon>Pterygota</taxon>
        <taxon>Neoptera</taxon>
        <taxon>Endopterygota</taxon>
        <taxon>Hymenoptera</taxon>
        <taxon>Apocrita</taxon>
        <taxon>Proctotrupomorpha</taxon>
        <taxon>Chalcidoidea</taxon>
        <taxon>Trichogrammatidae</taxon>
        <taxon>Trichogramma</taxon>
    </lineage>
</organism>
<dbReference type="SMART" id="SM00020">
    <property type="entry name" value="Tryp_SPc"/>
    <property type="match status" value="1"/>
</dbReference>
<keyword evidence="6" id="KW-1015">Disulfide bond</keyword>
<comment type="subcellular location">
    <subcellularLocation>
        <location evidence="1">Secreted</location>
        <location evidence="1">Extracellular space</location>
    </subcellularLocation>
</comment>
<comment type="similarity">
    <text evidence="2">Belongs to the peptidase S1 family.</text>
</comment>
<evidence type="ECO:0000259" key="8">
    <source>
        <dbReference type="PROSITE" id="PS50240"/>
    </source>
</evidence>
<dbReference type="PANTHER" id="PTHR24276">
    <property type="entry name" value="POLYSERASE-RELATED"/>
    <property type="match status" value="1"/>
</dbReference>
<dbReference type="InterPro" id="IPR050430">
    <property type="entry name" value="Peptidase_S1"/>
</dbReference>